<feature type="domain" description="Beta-mannosidase Ig-fold" evidence="21">
    <location>
        <begin position="760"/>
        <end position="821"/>
    </location>
</feature>
<evidence type="ECO:0000256" key="3">
    <source>
        <dbReference type="ARBA" id="ARBA00004613"/>
    </source>
</evidence>
<keyword evidence="10" id="KW-0732">Signal</keyword>
<comment type="pathway">
    <text evidence="4">Glycan metabolism; N-glycan degradation.</text>
</comment>
<dbReference type="Pfam" id="PF22666">
    <property type="entry name" value="Glyco_hydro_2_N2"/>
    <property type="match status" value="1"/>
</dbReference>
<evidence type="ECO:0000256" key="6">
    <source>
        <dbReference type="ARBA" id="ARBA00011738"/>
    </source>
</evidence>
<dbReference type="Gene3D" id="2.60.40.10">
    <property type="entry name" value="Immunoglobulins"/>
    <property type="match status" value="3"/>
</dbReference>
<evidence type="ECO:0000256" key="14">
    <source>
        <dbReference type="ARBA" id="ARBA00023295"/>
    </source>
</evidence>
<evidence type="ECO:0000313" key="24">
    <source>
        <dbReference type="EMBL" id="MDG4714933.1"/>
    </source>
</evidence>
<gene>
    <name evidence="24" type="ORF">P7122_03545</name>
</gene>
<evidence type="ECO:0000259" key="20">
    <source>
        <dbReference type="Pfam" id="PF02836"/>
    </source>
</evidence>
<evidence type="ECO:0000256" key="7">
    <source>
        <dbReference type="ARBA" id="ARBA00012754"/>
    </source>
</evidence>
<keyword evidence="11 24" id="KW-0378">Hydrolase</keyword>
<reference evidence="24 25" key="1">
    <citation type="submission" date="2023-03" db="EMBL/GenBank/DDBJ databases">
        <title>Strain YYF002 represents a novel species in the genus Winogradskyella isolated from seawater.</title>
        <authorList>
            <person name="Fu Z.-Y."/>
        </authorList>
    </citation>
    <scope>NUCLEOTIDE SEQUENCE [LARGE SCALE GENOMIC DNA]</scope>
    <source>
        <strain evidence="24 25">YYF002</strain>
    </source>
</reference>
<evidence type="ECO:0000259" key="21">
    <source>
        <dbReference type="Pfam" id="PF17753"/>
    </source>
</evidence>
<dbReference type="InterPro" id="IPR006103">
    <property type="entry name" value="Glyco_hydro_2_cat"/>
</dbReference>
<dbReference type="InterPro" id="IPR050887">
    <property type="entry name" value="Beta-mannosidase_GH2"/>
</dbReference>
<evidence type="ECO:0000256" key="18">
    <source>
        <dbReference type="ARBA" id="ARBA00041614"/>
    </source>
</evidence>
<feature type="domain" description="Glycoside hydrolase family 2 immunoglobulin-like beta-sandwich" evidence="19">
    <location>
        <begin position="243"/>
        <end position="320"/>
    </location>
</feature>
<feature type="domain" description="Glycoside hydrolase family 2 catalytic" evidence="20">
    <location>
        <begin position="339"/>
        <end position="457"/>
    </location>
</feature>
<evidence type="ECO:0000256" key="11">
    <source>
        <dbReference type="ARBA" id="ARBA00022801"/>
    </source>
</evidence>
<dbReference type="RefSeq" id="WP_278004402.1">
    <property type="nucleotide sequence ID" value="NZ_JARSBN010000002.1"/>
</dbReference>
<evidence type="ECO:0000256" key="16">
    <source>
        <dbReference type="ARBA" id="ARBA00038429"/>
    </source>
</evidence>
<dbReference type="InterPro" id="IPR008979">
    <property type="entry name" value="Galactose-bd-like_sf"/>
</dbReference>
<dbReference type="InterPro" id="IPR054593">
    <property type="entry name" value="Beta-mannosidase-like_N2"/>
</dbReference>
<dbReference type="SUPFAM" id="SSF49785">
    <property type="entry name" value="Galactose-binding domain-like"/>
    <property type="match status" value="1"/>
</dbReference>
<dbReference type="PANTHER" id="PTHR43730">
    <property type="entry name" value="BETA-MANNOSIDASE"/>
    <property type="match status" value="1"/>
</dbReference>
<dbReference type="InterPro" id="IPR041625">
    <property type="entry name" value="Beta-mannosidase_Ig"/>
</dbReference>
<keyword evidence="12" id="KW-1015">Disulfide bond</keyword>
<dbReference type="InterPro" id="IPR041447">
    <property type="entry name" value="Mannosidase_ig"/>
</dbReference>
<evidence type="ECO:0000259" key="22">
    <source>
        <dbReference type="Pfam" id="PF17786"/>
    </source>
</evidence>
<dbReference type="Pfam" id="PF00703">
    <property type="entry name" value="Glyco_hydro_2"/>
    <property type="match status" value="1"/>
</dbReference>
<evidence type="ECO:0000256" key="15">
    <source>
        <dbReference type="ARBA" id="ARBA00032581"/>
    </source>
</evidence>
<comment type="caution">
    <text evidence="24">The sequence shown here is derived from an EMBL/GenBank/DDBJ whole genome shotgun (WGS) entry which is preliminary data.</text>
</comment>
<evidence type="ECO:0000256" key="2">
    <source>
        <dbReference type="ARBA" id="ARBA00003150"/>
    </source>
</evidence>
<sequence>MTKLKFSDNLAFTYDMRYFIVFFITCLLCFSCQPKHDLPTTINLNENWQFKKVADTVWNSATVPGNVFSDLLYHQFIEDPFIGNNEEKVQWVSETDWEYKTTFSLSEDLLEKKHFELNFDGLDTYASVYLNDSLILKANNAFRKWDVDVKPLLKAENELRLVFESTSKYEKEAQEKLSYELPEGERVFTRKAQFQYGWDWGPKLNTSGIWRPIKLVAWNDFKIRETFLNQIELKDSIAKFILDIKVEAKDKSNLTYGVYVNNKLNVEYSDQNKSEIIFDIKNPKLWWPHNLGEPYLYDIKVVVKDGRKILDSISVKKGLRTVELATERDSNGESFYFKVNDVPVYAKGANYIPQHSFQNEVKNSDYERLLSDVVDANMNMLRVWGGGIYEDDKFYDLCDEKGILVWQDFMFACAMYPGDTEFLDNVAKEAEQNVKRLRNHPSIALWCGNNESSEGWNRWGWQADRSEEEKEEIWNNYIKVFDSILPKVVNQYSNTSYWQTSPKYGRGNPLYKSEGDAHDWWIWHDGYPFEHLEDNVPRFMSEFGFQSFPSYEVIQFINQKDSIDITSEGFKNHQKHSRGFQIIETYMQRDFPVPDSAEDYVYMSQLVQAYGITKGIEAHRRAKPYNMGTLYWQLNDCWPAVSWSSIDYFGNWKALHYKAKRSFENILVSSKVENETLKTWVVNDGLEDISGKLSLKLMNFSGKVIWSNEEQISVKPLSSEVKFELDLKALNFNKGETVLVSTFNGDSSFFYFVKPKDLKLHQAEIQKIITKTNDGFSVELSSSTLQKDVFLYTNAKGHFSDNFFDLMPDESKTVYFKTEVNSLDDLAVKTFNTFIR</sequence>
<evidence type="ECO:0000256" key="5">
    <source>
        <dbReference type="ARBA" id="ARBA00011245"/>
    </source>
</evidence>
<protein>
    <recommendedName>
        <fullName evidence="8">Beta-mannosidase</fullName>
        <ecNumber evidence="7">3.2.1.25</ecNumber>
    </recommendedName>
    <alternativeName>
        <fullName evidence="17">Beta-mannosidase B</fullName>
    </alternativeName>
    <alternativeName>
        <fullName evidence="15">Lysosomal beta A mannosidase</fullName>
    </alternativeName>
    <alternativeName>
        <fullName evidence="18">Mannanase B</fullName>
    </alternativeName>
</protein>
<dbReference type="Pfam" id="PF17786">
    <property type="entry name" value="Mannosidase_ig"/>
    <property type="match status" value="1"/>
</dbReference>
<evidence type="ECO:0000256" key="12">
    <source>
        <dbReference type="ARBA" id="ARBA00023157"/>
    </source>
</evidence>
<dbReference type="GO" id="GO:0016787">
    <property type="term" value="F:hydrolase activity"/>
    <property type="evidence" value="ECO:0007669"/>
    <property type="project" value="UniProtKB-KW"/>
</dbReference>
<dbReference type="InterPro" id="IPR017853">
    <property type="entry name" value="GH"/>
</dbReference>
<comment type="similarity">
    <text evidence="16">Belongs to the glycosyl hydrolase 2 family. Beta-mannosidase B subfamily.</text>
</comment>
<dbReference type="EC" id="3.2.1.25" evidence="7"/>
<feature type="domain" description="Beta-mannosidase-like galactose-binding" evidence="23">
    <location>
        <begin position="48"/>
        <end position="211"/>
    </location>
</feature>
<evidence type="ECO:0000256" key="1">
    <source>
        <dbReference type="ARBA" id="ARBA00000829"/>
    </source>
</evidence>
<dbReference type="Pfam" id="PF17753">
    <property type="entry name" value="Ig_mannosidase"/>
    <property type="match status" value="1"/>
</dbReference>
<evidence type="ECO:0000256" key="10">
    <source>
        <dbReference type="ARBA" id="ARBA00022729"/>
    </source>
</evidence>
<evidence type="ECO:0000256" key="8">
    <source>
        <dbReference type="ARBA" id="ARBA00015707"/>
    </source>
</evidence>
<dbReference type="Pfam" id="PF02836">
    <property type="entry name" value="Glyco_hydro_2_C"/>
    <property type="match status" value="1"/>
</dbReference>
<name>A0ABT6FYR5_9FLAO</name>
<dbReference type="InterPro" id="IPR013783">
    <property type="entry name" value="Ig-like_fold"/>
</dbReference>
<evidence type="ECO:0000256" key="13">
    <source>
        <dbReference type="ARBA" id="ARBA00023180"/>
    </source>
</evidence>
<dbReference type="SUPFAM" id="SSF51445">
    <property type="entry name" value="(Trans)glycosidases"/>
    <property type="match status" value="1"/>
</dbReference>
<evidence type="ECO:0000256" key="9">
    <source>
        <dbReference type="ARBA" id="ARBA00022525"/>
    </source>
</evidence>
<dbReference type="InterPro" id="IPR036156">
    <property type="entry name" value="Beta-gal/glucu_dom_sf"/>
</dbReference>
<keyword evidence="14" id="KW-0326">Glycosidase</keyword>
<keyword evidence="13" id="KW-0325">Glycoprotein</keyword>
<dbReference type="Proteomes" id="UP001529085">
    <property type="component" value="Unassembled WGS sequence"/>
</dbReference>
<dbReference type="PANTHER" id="PTHR43730:SF1">
    <property type="entry name" value="BETA-MANNOSIDASE"/>
    <property type="match status" value="1"/>
</dbReference>
<dbReference type="Gene3D" id="2.60.120.260">
    <property type="entry name" value="Galactose-binding domain-like"/>
    <property type="match status" value="1"/>
</dbReference>
<evidence type="ECO:0000256" key="4">
    <source>
        <dbReference type="ARBA" id="ARBA00004740"/>
    </source>
</evidence>
<comment type="subunit">
    <text evidence="6">Homodimer.</text>
</comment>
<dbReference type="InterPro" id="IPR006102">
    <property type="entry name" value="Ig-like_GH2"/>
</dbReference>
<comment type="function">
    <text evidence="2">Exoglycosidase that cleaves the single beta-linked mannose residue from the non-reducing end of all N-linked glycoprotein oligosaccharides.</text>
</comment>
<dbReference type="SUPFAM" id="SSF49303">
    <property type="entry name" value="beta-Galactosidase/glucuronidase domain"/>
    <property type="match status" value="3"/>
</dbReference>
<keyword evidence="9" id="KW-0964">Secreted</keyword>
<evidence type="ECO:0000259" key="23">
    <source>
        <dbReference type="Pfam" id="PF22666"/>
    </source>
</evidence>
<comment type="catalytic activity">
    <reaction evidence="1">
        <text>Hydrolysis of terminal, non-reducing beta-D-mannose residues in beta-D-mannosides.</text>
        <dbReference type="EC" id="3.2.1.25"/>
    </reaction>
</comment>
<accession>A0ABT6FYR5</accession>
<keyword evidence="25" id="KW-1185">Reference proteome</keyword>
<evidence type="ECO:0000313" key="25">
    <source>
        <dbReference type="Proteomes" id="UP001529085"/>
    </source>
</evidence>
<comment type="subcellular location">
    <subcellularLocation>
        <location evidence="3">Secreted</location>
    </subcellularLocation>
</comment>
<organism evidence="24 25">
    <name type="scientific">Winogradskyella marincola</name>
    <dbReference type="NCBI Taxonomy" id="3037795"/>
    <lineage>
        <taxon>Bacteria</taxon>
        <taxon>Pseudomonadati</taxon>
        <taxon>Bacteroidota</taxon>
        <taxon>Flavobacteriia</taxon>
        <taxon>Flavobacteriales</taxon>
        <taxon>Flavobacteriaceae</taxon>
        <taxon>Winogradskyella</taxon>
    </lineage>
</organism>
<dbReference type="EMBL" id="JARSBN010000002">
    <property type="protein sequence ID" value="MDG4714933.1"/>
    <property type="molecule type" value="Genomic_DNA"/>
</dbReference>
<comment type="subunit">
    <text evidence="5">Monomer.</text>
</comment>
<proteinExistence type="inferred from homology"/>
<feature type="domain" description="Mannosidase Ig/CBM-like" evidence="22">
    <location>
        <begin position="676"/>
        <end position="757"/>
    </location>
</feature>
<evidence type="ECO:0000256" key="17">
    <source>
        <dbReference type="ARBA" id="ARBA00041069"/>
    </source>
</evidence>
<evidence type="ECO:0000259" key="19">
    <source>
        <dbReference type="Pfam" id="PF00703"/>
    </source>
</evidence>
<dbReference type="Gene3D" id="3.20.20.80">
    <property type="entry name" value="Glycosidases"/>
    <property type="match status" value="1"/>
</dbReference>